<sequence length="72" mass="7879">MLGMKWVKKTMANQGLHLLAEAKLEGSKELERVGLNSNDRADFLGIVEVLGSKMVEATKELTKSLGTKHLIA</sequence>
<dbReference type="AlphaFoldDB" id="A0A9D3VZ65"/>
<dbReference type="EMBL" id="JAIQCV010000004">
    <property type="protein sequence ID" value="KAH1105617.1"/>
    <property type="molecule type" value="Genomic_DNA"/>
</dbReference>
<accession>A0A9D3VZ65</accession>
<keyword evidence="2" id="KW-1185">Reference proteome</keyword>
<comment type="caution">
    <text evidence="1">The sequence shown here is derived from an EMBL/GenBank/DDBJ whole genome shotgun (WGS) entry which is preliminary data.</text>
</comment>
<proteinExistence type="predicted"/>
<dbReference type="Proteomes" id="UP000828251">
    <property type="component" value="Unassembled WGS sequence"/>
</dbReference>
<evidence type="ECO:0000313" key="2">
    <source>
        <dbReference type="Proteomes" id="UP000828251"/>
    </source>
</evidence>
<protein>
    <submittedName>
        <fullName evidence="1">Uncharacterized protein</fullName>
    </submittedName>
</protein>
<name>A0A9D3VZ65_9ROSI</name>
<reference evidence="1 2" key="1">
    <citation type="journal article" date="2021" name="Plant Biotechnol. J.">
        <title>Multi-omics assisted identification of the key and species-specific regulatory components of drought-tolerant mechanisms in Gossypium stocksii.</title>
        <authorList>
            <person name="Yu D."/>
            <person name="Ke L."/>
            <person name="Zhang D."/>
            <person name="Wu Y."/>
            <person name="Sun Y."/>
            <person name="Mei J."/>
            <person name="Sun J."/>
            <person name="Sun Y."/>
        </authorList>
    </citation>
    <scope>NUCLEOTIDE SEQUENCE [LARGE SCALE GENOMIC DNA]</scope>
    <source>
        <strain evidence="2">cv. E1</strain>
        <tissue evidence="1">Leaf</tissue>
    </source>
</reference>
<organism evidence="1 2">
    <name type="scientific">Gossypium stocksii</name>
    <dbReference type="NCBI Taxonomy" id="47602"/>
    <lineage>
        <taxon>Eukaryota</taxon>
        <taxon>Viridiplantae</taxon>
        <taxon>Streptophyta</taxon>
        <taxon>Embryophyta</taxon>
        <taxon>Tracheophyta</taxon>
        <taxon>Spermatophyta</taxon>
        <taxon>Magnoliopsida</taxon>
        <taxon>eudicotyledons</taxon>
        <taxon>Gunneridae</taxon>
        <taxon>Pentapetalae</taxon>
        <taxon>rosids</taxon>
        <taxon>malvids</taxon>
        <taxon>Malvales</taxon>
        <taxon>Malvaceae</taxon>
        <taxon>Malvoideae</taxon>
        <taxon>Gossypium</taxon>
    </lineage>
</organism>
<evidence type="ECO:0000313" key="1">
    <source>
        <dbReference type="EMBL" id="KAH1105617.1"/>
    </source>
</evidence>
<gene>
    <name evidence="1" type="ORF">J1N35_009385</name>
</gene>